<reference evidence="2 3" key="1">
    <citation type="journal article" date="2017" name="Proc. Natl. Acad. Sci. U.S.A.">
        <title>Small genome symbiont underlies cuticle hardness in beetles.</title>
        <authorList>
            <person name="Anbutsu H."/>
            <person name="Moriyama M."/>
            <person name="Nikoh N."/>
            <person name="Hosokawa T."/>
            <person name="Futahashi R."/>
            <person name="Tanahashi M."/>
            <person name="Meng X.Y."/>
            <person name="Kuriwada T."/>
            <person name="Mori N."/>
            <person name="Oshima K."/>
            <person name="Hattori M."/>
            <person name="Fujie M."/>
            <person name="Satoh N."/>
            <person name="Maeda T."/>
            <person name="Shigenobu S."/>
            <person name="Koga R."/>
            <person name="Fukatsu T."/>
        </authorList>
    </citation>
    <scope>NUCLEOTIDE SEQUENCE [LARGE SCALE GENOMIC DNA]</scope>
    <source>
        <strain evidence="2">NARRFE1</strain>
    </source>
</reference>
<organism evidence="2 3">
    <name type="scientific">endosymbiont of Rhynchophorus ferrugineus</name>
    <dbReference type="NCBI Taxonomy" id="1972133"/>
    <lineage>
        <taxon>Bacteria</taxon>
        <taxon>Pseudomonadati</taxon>
        <taxon>Pseudomonadota</taxon>
        <taxon>Gammaproteobacteria</taxon>
        <taxon>Candidatus Nardonella</taxon>
    </lineage>
</organism>
<sequence length="324" mass="40083">MIFENTIWIKNIYYKIIKIYKNKNFPILLYNNYNYNINLNNNFIIEISKWLFCIKNNYLYYNCKKCKNCINYKNINNIFIIDKNIKFNILNIIKNSYKNKVLIYIYNIKLDNKFIKHIFSNLNYIKNKNLFFIFHTKNLYNYMVNNTNNNLFYKIEINYPYINKFKKNILININKNIFNKELSNIRILHFLYKILDIKEIIFFINNLNIILINFIKIFINKDIFSFIYYIKRNNLYVLSIIKYLLIIFIEIINNRCYNFLINNKNKKIYKYIEIISKYLNNKILFNIIDKLFLYIYYINNDINNLLNKDILISYIFLYILKKTK</sequence>
<dbReference type="AlphaFoldDB" id="A0A2Z5TI98"/>
<evidence type="ECO:0000313" key="3">
    <source>
        <dbReference type="Proteomes" id="UP000289537"/>
    </source>
</evidence>
<keyword evidence="1" id="KW-0472">Membrane</keyword>
<feature type="transmembrane region" description="Helical" evidence="1">
    <location>
        <begin position="200"/>
        <end position="219"/>
    </location>
</feature>
<dbReference type="Proteomes" id="UP000289537">
    <property type="component" value="Chromosome"/>
</dbReference>
<feature type="transmembrane region" description="Helical" evidence="1">
    <location>
        <begin position="235"/>
        <end position="257"/>
    </location>
</feature>
<dbReference type="RefSeq" id="WP_148708353.1">
    <property type="nucleotide sequence ID" value="NZ_AP018161.1"/>
</dbReference>
<proteinExistence type="predicted"/>
<dbReference type="KEGG" id="eor:NARRFE1_00430"/>
<protein>
    <submittedName>
        <fullName evidence="2">Uncharacterized protein</fullName>
    </submittedName>
</protein>
<name>A0A2Z5TI98_9GAMM</name>
<evidence type="ECO:0000256" key="1">
    <source>
        <dbReference type="SAM" id="Phobius"/>
    </source>
</evidence>
<dbReference type="EMBL" id="AP018161">
    <property type="protein sequence ID" value="BBA85002.1"/>
    <property type="molecule type" value="Genomic_DNA"/>
</dbReference>
<gene>
    <name evidence="2" type="primary">not</name>
    <name evidence="2" type="ORF">NARRFE1_00430</name>
</gene>
<keyword evidence="1" id="KW-1133">Transmembrane helix</keyword>
<keyword evidence="1" id="KW-0812">Transmembrane</keyword>
<keyword evidence="3" id="KW-1185">Reference proteome</keyword>
<evidence type="ECO:0000313" key="2">
    <source>
        <dbReference type="EMBL" id="BBA85002.1"/>
    </source>
</evidence>
<accession>A0A2Z5TI98</accession>